<evidence type="ECO:0000313" key="6">
    <source>
        <dbReference type="EMBL" id="AFL95046.1"/>
    </source>
</evidence>
<protein>
    <submittedName>
        <fullName evidence="6">UDP-or dTTP-glucose 4-epimerase or 4-6-dehydratase</fullName>
    </submittedName>
</protein>
<dbReference type="Proteomes" id="UP000006064">
    <property type="component" value="Chromosome"/>
</dbReference>
<evidence type="ECO:0000256" key="1">
    <source>
        <dbReference type="ARBA" id="ARBA00001911"/>
    </source>
</evidence>
<dbReference type="GO" id="GO:0042732">
    <property type="term" value="P:D-xylose metabolic process"/>
    <property type="evidence" value="ECO:0007669"/>
    <property type="project" value="InterPro"/>
</dbReference>
<evidence type="ECO:0000256" key="2">
    <source>
        <dbReference type="ARBA" id="ARBA00022793"/>
    </source>
</evidence>
<dbReference type="InterPro" id="IPR044516">
    <property type="entry name" value="UXS-like"/>
</dbReference>
<sequence length="319" mass="35882">MKVLVTGGAGFIGSHLVDRLMELGWEVRVLDDLSAGSLDNVRRWLGKERFEFIEGDMRDPKIVEETVEGVDAIFHLAANPEVRIGSQSPELLYETNVLITYNLLNAMRDSKAEYLVFTSSSTVYGDAPVIPTPEDYAPLEPISVYGGAKLASEALISGYAHTFGFKALIFRLANIIGERSNHGVIYDFINKLRKNPEELEILGDGTQRKSYLHVSDTVDGMLKIFEHFRKGTQRVDFYNLGNDDWITVTEIAKIVSEEMNLNPRFRFTGGVDGGRGWKGDVKFMRLSIEKAKKTGWRPKLDSYWAVRRTVRELLASLPG</sequence>
<evidence type="ECO:0000256" key="3">
    <source>
        <dbReference type="ARBA" id="ARBA00023027"/>
    </source>
</evidence>
<dbReference type="HOGENOM" id="CLU_007383_1_7_2"/>
<dbReference type="InterPro" id="IPR036291">
    <property type="entry name" value="NAD(P)-bd_dom_sf"/>
</dbReference>
<dbReference type="InterPro" id="IPR001509">
    <property type="entry name" value="Epimerase_deHydtase"/>
</dbReference>
<dbReference type="AlphaFoldDB" id="I3ZTL2"/>
<evidence type="ECO:0000259" key="5">
    <source>
        <dbReference type="Pfam" id="PF01370"/>
    </source>
</evidence>
<dbReference type="KEGG" id="thm:CL1_0841"/>
<organism evidence="6 7">
    <name type="scientific">Thermococcus cleftensis (strain DSM 27260 / KACC 17922 / CL1)</name>
    <dbReference type="NCBI Taxonomy" id="163003"/>
    <lineage>
        <taxon>Archaea</taxon>
        <taxon>Methanobacteriati</taxon>
        <taxon>Methanobacteriota</taxon>
        <taxon>Thermococci</taxon>
        <taxon>Thermococcales</taxon>
        <taxon>Thermococcaceae</taxon>
        <taxon>Thermococcus</taxon>
    </lineage>
</organism>
<dbReference type="GO" id="GO:0048040">
    <property type="term" value="F:UDP-glucuronate decarboxylase activity"/>
    <property type="evidence" value="ECO:0007669"/>
    <property type="project" value="TreeGrafter"/>
</dbReference>
<dbReference type="RefSeq" id="WP_014788681.1">
    <property type="nucleotide sequence ID" value="NC_018015.1"/>
</dbReference>
<dbReference type="CDD" id="cd05234">
    <property type="entry name" value="UDP_G4E_2_SDR_e"/>
    <property type="match status" value="1"/>
</dbReference>
<keyword evidence="2" id="KW-0210">Decarboxylase</keyword>
<gene>
    <name evidence="6" type="ORF">CL1_0841</name>
</gene>
<name>I3ZTL2_THECF</name>
<dbReference type="OrthoDB" id="4907at2157"/>
<dbReference type="GeneID" id="13038540"/>
<dbReference type="FunFam" id="3.90.25.10:FF:000041">
    <property type="entry name" value="UDP-glucose 4-epimerase"/>
    <property type="match status" value="1"/>
</dbReference>
<keyword evidence="7" id="KW-1185">Reference proteome</keyword>
<evidence type="ECO:0000256" key="4">
    <source>
        <dbReference type="ARBA" id="ARBA00023239"/>
    </source>
</evidence>
<keyword evidence="3" id="KW-0520">NAD</keyword>
<comment type="cofactor">
    <cofactor evidence="1">
        <name>NAD(+)</name>
        <dbReference type="ChEBI" id="CHEBI:57540"/>
    </cofactor>
</comment>
<dbReference type="EMBL" id="CP003651">
    <property type="protein sequence ID" value="AFL95046.1"/>
    <property type="molecule type" value="Genomic_DNA"/>
</dbReference>
<proteinExistence type="predicted"/>
<dbReference type="Gene3D" id="3.40.50.720">
    <property type="entry name" value="NAD(P)-binding Rossmann-like Domain"/>
    <property type="match status" value="1"/>
</dbReference>
<dbReference type="GO" id="GO:0070403">
    <property type="term" value="F:NAD+ binding"/>
    <property type="evidence" value="ECO:0007669"/>
    <property type="project" value="InterPro"/>
</dbReference>
<dbReference type="PANTHER" id="PTHR43078:SF6">
    <property type="entry name" value="UDP-GLUCURONIC ACID DECARBOXYLASE 1"/>
    <property type="match status" value="1"/>
</dbReference>
<dbReference type="PANTHER" id="PTHR43078">
    <property type="entry name" value="UDP-GLUCURONIC ACID DECARBOXYLASE-RELATED"/>
    <property type="match status" value="1"/>
</dbReference>
<evidence type="ECO:0000313" key="7">
    <source>
        <dbReference type="Proteomes" id="UP000006064"/>
    </source>
</evidence>
<reference evidence="6 7" key="1">
    <citation type="journal article" date="2012" name="J. Bacteriol.">
        <title>Complete Genome Sequence of the Hyperthermophilic Archaeon Thermococcus sp. Strain CL1, Isolated from a Paralvinella sp. Polychaete Worm Collected from a Hydrothermal Vent.</title>
        <authorList>
            <person name="Jung J.H."/>
            <person name="Holden J.F."/>
            <person name="Seo D.H."/>
            <person name="Park K.H."/>
            <person name="Shin H."/>
            <person name="Ryu S."/>
            <person name="Lee J.H."/>
            <person name="Park C.S."/>
        </authorList>
    </citation>
    <scope>NUCLEOTIDE SEQUENCE [LARGE SCALE GENOMIC DNA]</scope>
    <source>
        <strain evidence="7">DSM 27260 / KACC 17922 / CL1</strain>
    </source>
</reference>
<dbReference type="GO" id="GO:0005737">
    <property type="term" value="C:cytoplasm"/>
    <property type="evidence" value="ECO:0007669"/>
    <property type="project" value="TreeGrafter"/>
</dbReference>
<dbReference type="Pfam" id="PF01370">
    <property type="entry name" value="Epimerase"/>
    <property type="match status" value="1"/>
</dbReference>
<keyword evidence="4" id="KW-0456">Lyase</keyword>
<dbReference type="Gene3D" id="3.90.25.10">
    <property type="entry name" value="UDP-galactose 4-epimerase, domain 1"/>
    <property type="match status" value="2"/>
</dbReference>
<accession>I3ZTL2</accession>
<dbReference type="STRING" id="163003.CL1_0841"/>
<dbReference type="SUPFAM" id="SSF51735">
    <property type="entry name" value="NAD(P)-binding Rossmann-fold domains"/>
    <property type="match status" value="1"/>
</dbReference>
<feature type="domain" description="NAD-dependent epimerase/dehydratase" evidence="5">
    <location>
        <begin position="3"/>
        <end position="240"/>
    </location>
</feature>